<feature type="compositionally biased region" description="Polar residues" evidence="1">
    <location>
        <begin position="277"/>
        <end position="292"/>
    </location>
</feature>
<evidence type="ECO:0000256" key="1">
    <source>
        <dbReference type="SAM" id="MobiDB-lite"/>
    </source>
</evidence>
<evidence type="ECO:0000313" key="3">
    <source>
        <dbReference type="Proteomes" id="UP000824890"/>
    </source>
</evidence>
<comment type="caution">
    <text evidence="2">The sequence shown here is derived from an EMBL/GenBank/DDBJ whole genome shotgun (WGS) entry which is preliminary data.</text>
</comment>
<reference evidence="2 3" key="1">
    <citation type="submission" date="2021-05" db="EMBL/GenBank/DDBJ databases">
        <title>Genome Assembly of Synthetic Allotetraploid Brassica napus Reveals Homoeologous Exchanges between Subgenomes.</title>
        <authorList>
            <person name="Davis J.T."/>
        </authorList>
    </citation>
    <scope>NUCLEOTIDE SEQUENCE [LARGE SCALE GENOMIC DNA]</scope>
    <source>
        <strain evidence="3">cv. Da-Ae</strain>
        <tissue evidence="2">Seedling</tissue>
    </source>
</reference>
<evidence type="ECO:0000313" key="2">
    <source>
        <dbReference type="EMBL" id="KAH0853053.1"/>
    </source>
</evidence>
<proteinExistence type="predicted"/>
<feature type="compositionally biased region" description="Polar residues" evidence="1">
    <location>
        <begin position="322"/>
        <end position="344"/>
    </location>
</feature>
<keyword evidence="3" id="KW-1185">Reference proteome</keyword>
<feature type="compositionally biased region" description="Basic and acidic residues" evidence="1">
    <location>
        <begin position="363"/>
        <end position="380"/>
    </location>
</feature>
<accession>A0ABQ7XB49</accession>
<dbReference type="Proteomes" id="UP000824890">
    <property type="component" value="Unassembled WGS sequence"/>
</dbReference>
<protein>
    <submittedName>
        <fullName evidence="2">Uncharacterized protein</fullName>
    </submittedName>
</protein>
<name>A0ABQ7XB49_BRANA</name>
<sequence>LNDEILNKQPKGKYPPRTLQPPVEKLPPPKLKADGSLRFPWAARLSPQSRNIYRAATPTYRLDGTPEVSIPSKVLKLDIIPQQKDNNHAKQIVEISPALEHNLEVDVHHLSAPTVDRDDTENPLYATLSSSSLVHQENHTATPNSFNILSTLVDSQSIPTTASIMESSPSNIINSEVCETFVVGPLTTKLNPCAFESPSHFTVLRDARLVKNGIGGAWVDIFETKKRSCTIHVDVNDGSNATQSNPALYFPPRRGQGRPPDRHRRLDVATPPRFASKVSTSDLTTRRLQNPENPFLPSVHTAPPEILPPRGGEEVYAESRAISKTGSDTNLRSKSRLSPPSTFLGSRRLSMERRYLPPSVAKDSLEEDLRQSQGEHVDLG</sequence>
<feature type="region of interest" description="Disordered" evidence="1">
    <location>
        <begin position="1"/>
        <end position="31"/>
    </location>
</feature>
<dbReference type="EMBL" id="JAGKQM010000865">
    <property type="protein sequence ID" value="KAH0853053.1"/>
    <property type="molecule type" value="Genomic_DNA"/>
</dbReference>
<feature type="region of interest" description="Disordered" evidence="1">
    <location>
        <begin position="240"/>
        <end position="380"/>
    </location>
</feature>
<feature type="non-terminal residue" evidence="2">
    <location>
        <position position="1"/>
    </location>
</feature>
<organism evidence="2 3">
    <name type="scientific">Brassica napus</name>
    <name type="common">Rape</name>
    <dbReference type="NCBI Taxonomy" id="3708"/>
    <lineage>
        <taxon>Eukaryota</taxon>
        <taxon>Viridiplantae</taxon>
        <taxon>Streptophyta</taxon>
        <taxon>Embryophyta</taxon>
        <taxon>Tracheophyta</taxon>
        <taxon>Spermatophyta</taxon>
        <taxon>Magnoliopsida</taxon>
        <taxon>eudicotyledons</taxon>
        <taxon>Gunneridae</taxon>
        <taxon>Pentapetalae</taxon>
        <taxon>rosids</taxon>
        <taxon>malvids</taxon>
        <taxon>Brassicales</taxon>
        <taxon>Brassicaceae</taxon>
        <taxon>Brassiceae</taxon>
        <taxon>Brassica</taxon>
    </lineage>
</organism>
<gene>
    <name evidence="2" type="ORF">HID58_093521</name>
</gene>